<evidence type="ECO:0000256" key="10">
    <source>
        <dbReference type="SAM" id="MobiDB-lite"/>
    </source>
</evidence>
<accession>A0A7M7RHP8</accession>
<keyword evidence="7 8" id="KW-0663">Pyridoxal phosphate</keyword>
<dbReference type="NCBIfam" id="NF000586">
    <property type="entry name" value="PRK00011.1"/>
    <property type="match status" value="1"/>
</dbReference>
<dbReference type="Proteomes" id="UP000007110">
    <property type="component" value="Unassembled WGS sequence"/>
</dbReference>
<dbReference type="PANTHER" id="PTHR11680:SF59">
    <property type="entry name" value="SERINE HYDROXYMETHYLTRANSFERASE, CYTOSOLIC"/>
    <property type="match status" value="1"/>
</dbReference>
<dbReference type="GO" id="GO:0046653">
    <property type="term" value="P:tetrahydrofolate metabolic process"/>
    <property type="evidence" value="ECO:0000318"/>
    <property type="project" value="GO_Central"/>
</dbReference>
<dbReference type="InterPro" id="IPR015424">
    <property type="entry name" value="PyrdxlP-dep_Trfase"/>
</dbReference>
<feature type="region of interest" description="Disordered" evidence="10">
    <location>
        <begin position="1"/>
        <end position="77"/>
    </location>
</feature>
<comment type="function">
    <text evidence="2 9">Interconversion of serine and glycine.</text>
</comment>
<reference evidence="13" key="1">
    <citation type="submission" date="2015-02" db="EMBL/GenBank/DDBJ databases">
        <title>Genome sequencing for Strongylocentrotus purpuratus.</title>
        <authorList>
            <person name="Murali S."/>
            <person name="Liu Y."/>
            <person name="Vee V."/>
            <person name="English A."/>
            <person name="Wang M."/>
            <person name="Skinner E."/>
            <person name="Han Y."/>
            <person name="Muzny D.M."/>
            <person name="Worley K.C."/>
            <person name="Gibbs R.A."/>
        </authorList>
    </citation>
    <scope>NUCLEOTIDE SEQUENCE</scope>
</reference>
<keyword evidence="5 9" id="KW-0554">One-carbon metabolism</keyword>
<dbReference type="GO" id="GO:0005634">
    <property type="term" value="C:nucleus"/>
    <property type="evidence" value="ECO:0000318"/>
    <property type="project" value="GO_Central"/>
</dbReference>
<dbReference type="GO" id="GO:0035999">
    <property type="term" value="P:tetrahydrofolate interconversion"/>
    <property type="evidence" value="ECO:0007669"/>
    <property type="project" value="UniProtKB-UniPathway"/>
</dbReference>
<feature type="domain" description="Serine hydroxymethyltransferase-like" evidence="11">
    <location>
        <begin position="78"/>
        <end position="476"/>
    </location>
</feature>
<dbReference type="InterPro" id="IPR015422">
    <property type="entry name" value="PyrdxlP-dep_Trfase_small"/>
</dbReference>
<dbReference type="PIRSF" id="PIRSF000412">
    <property type="entry name" value="SHMT"/>
    <property type="match status" value="1"/>
</dbReference>
<dbReference type="UniPathway" id="UPA00193"/>
<evidence type="ECO:0000256" key="4">
    <source>
        <dbReference type="ARBA" id="ARBA00006376"/>
    </source>
</evidence>
<feature type="modified residue" description="N6-(pyridoxal phosphate)lysine" evidence="8">
    <location>
        <position position="309"/>
    </location>
</feature>
<dbReference type="EC" id="2.1.2.1" evidence="9"/>
<evidence type="ECO:0000259" key="11">
    <source>
        <dbReference type="Pfam" id="PF00464"/>
    </source>
</evidence>
<dbReference type="CTD" id="6470"/>
<dbReference type="InterPro" id="IPR015421">
    <property type="entry name" value="PyrdxlP-dep_Trfase_major"/>
</dbReference>
<evidence type="ECO:0000256" key="2">
    <source>
        <dbReference type="ARBA" id="ARBA00002224"/>
    </source>
</evidence>
<evidence type="ECO:0000256" key="6">
    <source>
        <dbReference type="ARBA" id="ARBA00022679"/>
    </source>
</evidence>
<dbReference type="GO" id="GO:0005739">
    <property type="term" value="C:mitochondrion"/>
    <property type="evidence" value="ECO:0000318"/>
    <property type="project" value="GO_Central"/>
</dbReference>
<evidence type="ECO:0000256" key="9">
    <source>
        <dbReference type="RuleBase" id="RU000585"/>
    </source>
</evidence>
<dbReference type="InterPro" id="IPR039429">
    <property type="entry name" value="SHMT-like_dom"/>
</dbReference>
<dbReference type="InParanoid" id="A0A7M7RHP8"/>
<sequence length="534" mass="58237">MESPVEKKAKLNNGDEMATVNGTKTVIKTAMNGDGSPKTVTNGNGDGSLKKVSNGNGDGSLKTVTNSDGSPWFGHQSLEENDPEMYAIILKEKDRQRKGLELIASENFPSRAVLEALGSCLQNKYCEGYPGNRYYGGTQFFDEMELLTQKRALAAFGLKEEEWGVNVQPYSGSPANFAVYTGVIGPHGRIMGLDLPDGGHLTHGFMTAKKKISATSLFFESMPYRVNPKTGLIDYEALAVNARLFRPQMIIAGMSCYPRNLDYKRFKEIAVENDAYLLADMAHVSGLVAAGVVANPFEYCDIVTSTTHKTLRGPRSGIIFFRRGVRKVLKNGTEVMYDLEKPINEAVFPGLQGGPHMHAVGGVGVALLQASQPEFKLYARDVVTNAQAMAEELMKRGYTISSGGTDTHLLLLDLRPLGLDGARGEFVLERVGIVLNKNTCPGDKSALKPGGLRIGTPALTSRNFKVTDFMMVVDYIDRGLKLTAEANKKCSSTTLRDFKAYVTSDSDFQSKLAALEKEVESFAVRFPLPGHEVL</sequence>
<comment type="catalytic activity">
    <reaction evidence="9">
        <text>(6R)-5,10-methylene-5,6,7,8-tetrahydrofolate + glycine + H2O = (6S)-5,6,7,8-tetrahydrofolate + L-serine</text>
        <dbReference type="Rhea" id="RHEA:15481"/>
        <dbReference type="ChEBI" id="CHEBI:15377"/>
        <dbReference type="ChEBI" id="CHEBI:15636"/>
        <dbReference type="ChEBI" id="CHEBI:33384"/>
        <dbReference type="ChEBI" id="CHEBI:57305"/>
        <dbReference type="ChEBI" id="CHEBI:57453"/>
        <dbReference type="EC" id="2.1.2.1"/>
    </reaction>
</comment>
<dbReference type="InterPro" id="IPR019798">
    <property type="entry name" value="Ser_HO-MeTrfase_PLP_BS"/>
</dbReference>
<evidence type="ECO:0000256" key="1">
    <source>
        <dbReference type="ARBA" id="ARBA00001933"/>
    </source>
</evidence>
<dbReference type="Pfam" id="PF00464">
    <property type="entry name" value="SHMT"/>
    <property type="match status" value="1"/>
</dbReference>
<dbReference type="InterPro" id="IPR049943">
    <property type="entry name" value="Ser_HO-MeTrfase-like"/>
</dbReference>
<proteinExistence type="inferred from homology"/>
<evidence type="ECO:0000313" key="13">
    <source>
        <dbReference type="Proteomes" id="UP000007110"/>
    </source>
</evidence>
<evidence type="ECO:0000256" key="7">
    <source>
        <dbReference type="ARBA" id="ARBA00022898"/>
    </source>
</evidence>
<comment type="cofactor">
    <cofactor evidence="1 8 9">
        <name>pyridoxal 5'-phosphate</name>
        <dbReference type="ChEBI" id="CHEBI:597326"/>
    </cofactor>
</comment>
<comment type="similarity">
    <text evidence="4 9">Belongs to the SHMT family.</text>
</comment>
<dbReference type="HAMAP" id="MF_00051">
    <property type="entry name" value="SHMT"/>
    <property type="match status" value="1"/>
</dbReference>
<dbReference type="Gene3D" id="3.40.640.10">
    <property type="entry name" value="Type I PLP-dependent aspartate aminotransferase-like (Major domain)"/>
    <property type="match status" value="1"/>
</dbReference>
<comment type="pathway">
    <text evidence="3 9">One-carbon metabolism; tetrahydrofolate interconversion.</text>
</comment>
<dbReference type="FunFam" id="3.40.640.10:FF:000097">
    <property type="entry name" value="Serine hydroxymethyltransferase"/>
    <property type="match status" value="1"/>
</dbReference>
<dbReference type="OrthoDB" id="10265628at2759"/>
<keyword evidence="6 9" id="KW-0808">Transferase</keyword>
<dbReference type="EnsemblMetazoa" id="XM_792981">
    <property type="protein sequence ID" value="XP_798074"/>
    <property type="gene ID" value="LOC593509"/>
</dbReference>
<dbReference type="PANTHER" id="PTHR11680">
    <property type="entry name" value="SERINE HYDROXYMETHYLTRANSFERASE"/>
    <property type="match status" value="1"/>
</dbReference>
<dbReference type="GO" id="GO:0030170">
    <property type="term" value="F:pyridoxal phosphate binding"/>
    <property type="evidence" value="ECO:0000318"/>
    <property type="project" value="GO_Central"/>
</dbReference>
<dbReference type="Gene3D" id="3.90.1150.10">
    <property type="entry name" value="Aspartate Aminotransferase, domain 1"/>
    <property type="match status" value="1"/>
</dbReference>
<dbReference type="CDD" id="cd00378">
    <property type="entry name" value="SHMT"/>
    <property type="match status" value="1"/>
</dbReference>
<dbReference type="GO" id="GO:0019264">
    <property type="term" value="P:glycine biosynthetic process from serine"/>
    <property type="evidence" value="ECO:0000318"/>
    <property type="project" value="GO_Central"/>
</dbReference>
<dbReference type="OMA" id="CQFANVQ"/>
<organism evidence="12 13">
    <name type="scientific">Strongylocentrotus purpuratus</name>
    <name type="common">Purple sea urchin</name>
    <dbReference type="NCBI Taxonomy" id="7668"/>
    <lineage>
        <taxon>Eukaryota</taxon>
        <taxon>Metazoa</taxon>
        <taxon>Echinodermata</taxon>
        <taxon>Eleutherozoa</taxon>
        <taxon>Echinozoa</taxon>
        <taxon>Echinoidea</taxon>
        <taxon>Euechinoidea</taxon>
        <taxon>Echinacea</taxon>
        <taxon>Camarodonta</taxon>
        <taxon>Echinidea</taxon>
        <taxon>Strongylocentrotidae</taxon>
        <taxon>Strongylocentrotus</taxon>
    </lineage>
</organism>
<dbReference type="GO" id="GO:0004372">
    <property type="term" value="F:glycine hydroxymethyltransferase activity"/>
    <property type="evidence" value="ECO:0000318"/>
    <property type="project" value="GO_Central"/>
</dbReference>
<evidence type="ECO:0000256" key="5">
    <source>
        <dbReference type="ARBA" id="ARBA00022563"/>
    </source>
</evidence>
<reference evidence="12" key="2">
    <citation type="submission" date="2021-01" db="UniProtKB">
        <authorList>
            <consortium name="EnsemblMetazoa"/>
        </authorList>
    </citation>
    <scope>IDENTIFICATION</scope>
</reference>
<dbReference type="PROSITE" id="PS00096">
    <property type="entry name" value="SHMT"/>
    <property type="match status" value="1"/>
</dbReference>
<evidence type="ECO:0000256" key="3">
    <source>
        <dbReference type="ARBA" id="ARBA00004777"/>
    </source>
</evidence>
<evidence type="ECO:0000256" key="8">
    <source>
        <dbReference type="PIRSR" id="PIRSR000412-50"/>
    </source>
</evidence>
<dbReference type="RefSeq" id="XP_798074.3">
    <property type="nucleotide sequence ID" value="XM_792981.5"/>
</dbReference>
<dbReference type="SUPFAM" id="SSF53383">
    <property type="entry name" value="PLP-dependent transferases"/>
    <property type="match status" value="1"/>
</dbReference>
<name>A0A7M7RHP8_STRPU</name>
<keyword evidence="13" id="KW-1185">Reference proteome</keyword>
<evidence type="ECO:0000313" key="12">
    <source>
        <dbReference type="EnsemblMetazoa" id="XP_798074"/>
    </source>
</evidence>
<dbReference type="InterPro" id="IPR001085">
    <property type="entry name" value="Ser_HO-MeTrfase"/>
</dbReference>
<dbReference type="GeneID" id="593509"/>
<dbReference type="AlphaFoldDB" id="A0A7M7RHP8"/>
<protein>
    <recommendedName>
        <fullName evidence="9">Serine hydroxymethyltransferase</fullName>
        <ecNumber evidence="9">2.1.2.1</ecNumber>
    </recommendedName>
</protein>